<keyword evidence="6 9" id="KW-0175">Coiled coil</keyword>
<dbReference type="Proteomes" id="UP000694557">
    <property type="component" value="Unassembled WGS sequence"/>
</dbReference>
<comment type="subcellular location">
    <subcellularLocation>
        <location evidence="1">Membrane</location>
        <location evidence="1">Clathrin-coated pit</location>
        <topology evidence="1">Peripheral membrane protein</topology>
        <orientation evidence="1">Cytoplasmic side</orientation>
    </subcellularLocation>
</comment>
<feature type="region of interest" description="Disordered" evidence="10">
    <location>
        <begin position="285"/>
        <end position="309"/>
    </location>
</feature>
<dbReference type="GO" id="GO:0005905">
    <property type="term" value="C:clathrin-coated pit"/>
    <property type="evidence" value="ECO:0007669"/>
    <property type="project" value="UniProtKB-SubCell"/>
</dbReference>
<evidence type="ECO:0000256" key="4">
    <source>
        <dbReference type="ARBA" id="ARBA00022553"/>
    </source>
</evidence>
<dbReference type="GO" id="GO:0005886">
    <property type="term" value="C:plasma membrane"/>
    <property type="evidence" value="ECO:0007669"/>
    <property type="project" value="TreeGrafter"/>
</dbReference>
<keyword evidence="7" id="KW-0472">Membrane</keyword>
<dbReference type="GO" id="GO:0072583">
    <property type="term" value="P:clathrin-dependent endocytosis"/>
    <property type="evidence" value="ECO:0007669"/>
    <property type="project" value="TreeGrafter"/>
</dbReference>
<dbReference type="FunFam" id="2.60.40.1170:FF:000005">
    <property type="entry name" value="SH3-containing GRB2-like protein 3-interacting protein 1 isoform X3"/>
    <property type="match status" value="1"/>
</dbReference>
<feature type="compositionally biased region" description="Basic and acidic residues" evidence="10">
    <location>
        <begin position="248"/>
        <end position="258"/>
    </location>
</feature>
<evidence type="ECO:0000256" key="2">
    <source>
        <dbReference type="ARBA" id="ARBA00011064"/>
    </source>
</evidence>
<sequence>EGNGEKNNGFDVLYHNMKHGQISSKELTEFIRERATIEEVYARSMTKLAKSAGNFSQLGTFAPVWDVIKTSTEKLASCHLELVRKLQELIKDVQKYVDDQAKAHKKTKEEVASTLESVQTIQTTGVALQKSKENYNAKTVEQERLRKEGATQRDVDKAGVKAKKATETYKGFVEKYATAKSEFEQKMAETAQKFQDIEESHIVHMKDIIQSYTQSVDETHVQIGEVRIEFERNMENTSVEGLIQKLSDSKGTGKERPGKIPHTHRHTCHDGQITSTDQCFTHASNVPTVDEDENSFYSSSDSEDDDEPRKFRVEIKPVAPNNRTQQSRATIDQLKASIGNISLSPPTSVLQLRMTSFDRNLLLQNSVRFSRPALNNDLLSLDPFGPAPTLRGSSSSVSSSTVPALARPTTPQTGAMVAPPRPSSRPKLPTGKLTGINEIVRPFSPTKTLSNASPPPAAPLARAESSSSLSSTASLSASNTPTVGTSRGPSPVTLASQDALPIAVAFTESVNAYFKGADPAKCIVKITGDMTLSFPMGIIKVFTSNPTPAMLTFKLKNTSKLEQILPNQTLLFSDPSQSDAHTKDFWFNMQALTSYLRKASEQNPAASYYNVDILKYQVSSKGFSSTPLNLAVYWKCDPATTDLRLDYHYNPESMLCPGPLSNVQVLVHVDGGVTNMQSLPNAIWNSELNKSLWKLNDISEKSDNEGSGSLRAKFELSDGPSTPTTLAVQFMSEGSTLSGVDIELLGTGYRLSLNKKRFATGRYMADC</sequence>
<dbReference type="InterPro" id="IPR028565">
    <property type="entry name" value="MHD"/>
</dbReference>
<dbReference type="PROSITE" id="PS51741">
    <property type="entry name" value="F_BAR"/>
    <property type="match status" value="1"/>
</dbReference>
<dbReference type="InterPro" id="IPR031160">
    <property type="entry name" value="F_BAR_dom"/>
</dbReference>
<dbReference type="Gene3D" id="1.20.1270.60">
    <property type="entry name" value="Arfaptin homology (AH) domain/BAR domain"/>
    <property type="match status" value="1"/>
</dbReference>
<dbReference type="Pfam" id="PF22699">
    <property type="entry name" value="GMIP-like_FCH"/>
    <property type="match status" value="1"/>
</dbReference>
<feature type="domain" description="F-BAR" evidence="12">
    <location>
        <begin position="1"/>
        <end position="242"/>
    </location>
</feature>
<feature type="region of interest" description="Disordered" evidence="10">
    <location>
        <begin position="389"/>
        <end position="432"/>
    </location>
</feature>
<evidence type="ECO:0000256" key="7">
    <source>
        <dbReference type="ARBA" id="ARBA00023136"/>
    </source>
</evidence>
<protein>
    <recommendedName>
        <fullName evidence="3">F-BAR domain only protein 2</fullName>
    </recommendedName>
</protein>
<dbReference type="Ensembl" id="ENSOKIT00005083670.1">
    <property type="protein sequence ID" value="ENSOKIP00005078502.1"/>
    <property type="gene ID" value="ENSOKIG00005032346.1"/>
</dbReference>
<dbReference type="GO" id="GO:0048268">
    <property type="term" value="P:clathrin coat assembly"/>
    <property type="evidence" value="ECO:0007669"/>
    <property type="project" value="TreeGrafter"/>
</dbReference>
<proteinExistence type="inferred from homology"/>
<dbReference type="AlphaFoldDB" id="A0A8C7J0X6"/>
<feature type="compositionally biased region" description="Low complexity" evidence="10">
    <location>
        <begin position="459"/>
        <end position="482"/>
    </location>
</feature>
<dbReference type="InterPro" id="IPR001060">
    <property type="entry name" value="FCH_dom"/>
</dbReference>
<dbReference type="InterPro" id="IPR018808">
    <property type="entry name" value="Muniscin_C"/>
</dbReference>
<organism evidence="13 14">
    <name type="scientific">Oncorhynchus kisutch</name>
    <name type="common">Coho salmon</name>
    <name type="synonym">Salmo kisutch</name>
    <dbReference type="NCBI Taxonomy" id="8019"/>
    <lineage>
        <taxon>Eukaryota</taxon>
        <taxon>Metazoa</taxon>
        <taxon>Chordata</taxon>
        <taxon>Craniata</taxon>
        <taxon>Vertebrata</taxon>
        <taxon>Euteleostomi</taxon>
        <taxon>Actinopterygii</taxon>
        <taxon>Neopterygii</taxon>
        <taxon>Teleostei</taxon>
        <taxon>Protacanthopterygii</taxon>
        <taxon>Salmoniformes</taxon>
        <taxon>Salmonidae</taxon>
        <taxon>Salmoninae</taxon>
        <taxon>Oncorhynchus</taxon>
    </lineage>
</organism>
<dbReference type="InterPro" id="IPR054713">
    <property type="entry name" value="GMIP/FCHO2-like_FCH"/>
</dbReference>
<dbReference type="FunFam" id="1.20.1270.60:FF:000016">
    <property type="entry name" value="FCH domain only protein 2"/>
    <property type="match status" value="1"/>
</dbReference>
<evidence type="ECO:0000259" key="11">
    <source>
        <dbReference type="PROSITE" id="PS51072"/>
    </source>
</evidence>
<dbReference type="PANTHER" id="PTHR23065:SF8">
    <property type="entry name" value="F-BAR DOMAIN ONLY PROTEIN 2"/>
    <property type="match status" value="1"/>
</dbReference>
<evidence type="ECO:0000256" key="1">
    <source>
        <dbReference type="ARBA" id="ARBA00004283"/>
    </source>
</evidence>
<dbReference type="PROSITE" id="PS51072">
    <property type="entry name" value="MHD"/>
    <property type="match status" value="1"/>
</dbReference>
<dbReference type="PANTHER" id="PTHR23065">
    <property type="entry name" value="PROLINE-SERINE-THREONINE PHOSPHATASE INTERACTING PROTEIN 1"/>
    <property type="match status" value="1"/>
</dbReference>
<dbReference type="GO" id="GO:0098793">
    <property type="term" value="C:presynapse"/>
    <property type="evidence" value="ECO:0007669"/>
    <property type="project" value="GOC"/>
</dbReference>
<keyword evidence="4" id="KW-0597">Phosphoprotein</keyword>
<keyword evidence="8" id="KW-0168">Coated pit</keyword>
<evidence type="ECO:0000313" key="14">
    <source>
        <dbReference type="Proteomes" id="UP000694557"/>
    </source>
</evidence>
<evidence type="ECO:0000256" key="8">
    <source>
        <dbReference type="ARBA" id="ARBA00023176"/>
    </source>
</evidence>
<evidence type="ECO:0000256" key="10">
    <source>
        <dbReference type="SAM" id="MobiDB-lite"/>
    </source>
</evidence>
<dbReference type="SUPFAM" id="SSF103657">
    <property type="entry name" value="BAR/IMD domain-like"/>
    <property type="match status" value="1"/>
</dbReference>
<dbReference type="GeneTree" id="ENSGT00940000157105"/>
<evidence type="ECO:0000259" key="12">
    <source>
        <dbReference type="PROSITE" id="PS51741"/>
    </source>
</evidence>
<feature type="region of interest" description="Disordered" evidence="10">
    <location>
        <begin position="248"/>
        <end position="270"/>
    </location>
</feature>
<name>A0A8C7J0X6_ONCKI</name>
<evidence type="ECO:0000256" key="6">
    <source>
        <dbReference type="ARBA" id="ARBA00023054"/>
    </source>
</evidence>
<keyword evidence="14" id="KW-1185">Reference proteome</keyword>
<evidence type="ECO:0000256" key="9">
    <source>
        <dbReference type="PROSITE-ProRule" id="PRU01077"/>
    </source>
</evidence>
<feature type="region of interest" description="Disordered" evidence="10">
    <location>
        <begin position="444"/>
        <end position="490"/>
    </location>
</feature>
<dbReference type="InterPro" id="IPR027267">
    <property type="entry name" value="AH/BAR_dom_sf"/>
</dbReference>
<dbReference type="SMART" id="SM00055">
    <property type="entry name" value="FCH"/>
    <property type="match status" value="1"/>
</dbReference>
<dbReference type="GO" id="GO:0048488">
    <property type="term" value="P:synaptic vesicle endocytosis"/>
    <property type="evidence" value="ECO:0007669"/>
    <property type="project" value="TreeGrafter"/>
</dbReference>
<dbReference type="GO" id="GO:0060028">
    <property type="term" value="P:convergent extension involved in axis elongation"/>
    <property type="evidence" value="ECO:0007669"/>
    <property type="project" value="UniProtKB-ARBA"/>
</dbReference>
<dbReference type="GO" id="GO:0030136">
    <property type="term" value="C:clathrin-coated vesicle"/>
    <property type="evidence" value="ECO:0007669"/>
    <property type="project" value="TreeGrafter"/>
</dbReference>
<evidence type="ECO:0000256" key="3">
    <source>
        <dbReference type="ARBA" id="ARBA00018998"/>
    </source>
</evidence>
<dbReference type="Pfam" id="PF10291">
    <property type="entry name" value="muHD"/>
    <property type="match status" value="1"/>
</dbReference>
<comment type="similarity">
    <text evidence="2">Belongs to the FCHO family.</text>
</comment>
<reference evidence="13" key="2">
    <citation type="submission" date="2025-09" db="UniProtKB">
        <authorList>
            <consortium name="Ensembl"/>
        </authorList>
    </citation>
    <scope>IDENTIFICATION</scope>
</reference>
<evidence type="ECO:0000256" key="5">
    <source>
        <dbReference type="ARBA" id="ARBA00022583"/>
    </source>
</evidence>
<keyword evidence="5" id="KW-0254">Endocytosis</keyword>
<feature type="domain" description="MHD" evidence="11">
    <location>
        <begin position="499"/>
        <end position="767"/>
    </location>
</feature>
<gene>
    <name evidence="13" type="primary">FCHO2</name>
    <name evidence="13" type="synonym">LOC109868807</name>
</gene>
<evidence type="ECO:0000313" key="13">
    <source>
        <dbReference type="Ensembl" id="ENSOKIP00005078502.1"/>
    </source>
</evidence>
<accession>A0A8C7J0X6</accession>
<reference evidence="13" key="1">
    <citation type="submission" date="2025-08" db="UniProtKB">
        <authorList>
            <consortium name="Ensembl"/>
        </authorList>
    </citation>
    <scope>IDENTIFICATION</scope>
</reference>